<evidence type="ECO:0000313" key="1">
    <source>
        <dbReference type="EMBL" id="QFI36709.1"/>
    </source>
</evidence>
<gene>
    <name evidence="1" type="ORF">FR932_02120</name>
</gene>
<protein>
    <submittedName>
        <fullName evidence="1">Uncharacterized protein</fullName>
    </submittedName>
</protein>
<reference evidence="1 2" key="1">
    <citation type="submission" date="2019-09" db="EMBL/GenBank/DDBJ databases">
        <title>Hybrid Assembly of the complete Genome of the Deep-Sea Bacterium Moritella marina from long Nanopore and Illumina reads.</title>
        <authorList>
            <person name="Magin S."/>
            <person name="Georgoulis A."/>
            <person name="Papadimitriou K."/>
            <person name="Iliakis G."/>
            <person name="Vorgias C.E."/>
        </authorList>
    </citation>
    <scope>NUCLEOTIDE SEQUENCE [LARGE SCALE GENOMIC DNA]</scope>
    <source>
        <strain evidence="1 2">MP-1</strain>
    </source>
</reference>
<dbReference type="OrthoDB" id="2223488at2"/>
<dbReference type="RefSeq" id="WP_019441940.1">
    <property type="nucleotide sequence ID" value="NZ_ALOE01000023.1"/>
</dbReference>
<accession>A0A5J6WFL2</accession>
<proteinExistence type="predicted"/>
<keyword evidence="2" id="KW-1185">Reference proteome</keyword>
<dbReference type="KEGG" id="mmaa:FR932_02120"/>
<evidence type="ECO:0000313" key="2">
    <source>
        <dbReference type="Proteomes" id="UP000327424"/>
    </source>
</evidence>
<name>A0A5J6WFL2_MORMI</name>
<sequence>MKLWIYRPTQLLDAVRDYKLYADGEFITYVKRGQRFVIDVPDHTQTLQAKLSWCSSQPIYTKDLSHGAVTVKNAFSHNPLLVLFGSTLFATFGRKHYLKLVI</sequence>
<organism evidence="1 2">
    <name type="scientific">Moritella marina ATCC 15381</name>
    <dbReference type="NCBI Taxonomy" id="1202962"/>
    <lineage>
        <taxon>Bacteria</taxon>
        <taxon>Pseudomonadati</taxon>
        <taxon>Pseudomonadota</taxon>
        <taxon>Gammaproteobacteria</taxon>
        <taxon>Alteromonadales</taxon>
        <taxon>Moritellaceae</taxon>
        <taxon>Moritella</taxon>
    </lineage>
</organism>
<dbReference type="AlphaFoldDB" id="A0A5J6WFL2"/>
<dbReference type="Proteomes" id="UP000327424">
    <property type="component" value="Chromosome"/>
</dbReference>
<dbReference type="EMBL" id="CP044399">
    <property type="protein sequence ID" value="QFI36709.1"/>
    <property type="molecule type" value="Genomic_DNA"/>
</dbReference>